<evidence type="ECO:0000313" key="5">
    <source>
        <dbReference type="Proteomes" id="UP000198900"/>
    </source>
</evidence>
<evidence type="ECO:0000256" key="1">
    <source>
        <dbReference type="ARBA" id="ARBA00023002"/>
    </source>
</evidence>
<dbReference type="InterPro" id="IPR050766">
    <property type="entry name" value="Bact_Lucif_Oxidored"/>
</dbReference>
<keyword evidence="2 4" id="KW-0503">Monooxygenase</keyword>
<dbReference type="RefSeq" id="WP_091776393.1">
    <property type="nucleotide sequence ID" value="NZ_FNDI01000003.1"/>
</dbReference>
<dbReference type="AlphaFoldDB" id="A0A7Z7B247"/>
<evidence type="ECO:0000259" key="3">
    <source>
        <dbReference type="Pfam" id="PF00296"/>
    </source>
</evidence>
<dbReference type="Gene3D" id="3.20.20.30">
    <property type="entry name" value="Luciferase-like domain"/>
    <property type="match status" value="1"/>
</dbReference>
<dbReference type="EMBL" id="FNDI01000003">
    <property type="protein sequence ID" value="SDH25459.1"/>
    <property type="molecule type" value="Genomic_DNA"/>
</dbReference>
<dbReference type="Proteomes" id="UP000198900">
    <property type="component" value="Unassembled WGS sequence"/>
</dbReference>
<dbReference type="PANTHER" id="PTHR30137:SF8">
    <property type="entry name" value="BLR5498 PROTEIN"/>
    <property type="match status" value="1"/>
</dbReference>
<comment type="caution">
    <text evidence="4">The sequence shown here is derived from an EMBL/GenBank/DDBJ whole genome shotgun (WGS) entry which is preliminary data.</text>
</comment>
<dbReference type="InterPro" id="IPR011251">
    <property type="entry name" value="Luciferase-like_dom"/>
</dbReference>
<name>A0A7Z7B247_9BURK</name>
<accession>A0A7Z7B247</accession>
<sequence length="351" mass="38898">MYFTLYINPQTPGPEMDGAIMEAAIENAVRADQAGFRGIALTNHHFSNYNTYGNSFMFGAHLGSQIKQAWLLLQVAVAPLINPLELAENANLLDQIWRGRFIMGIGSGGSPLEFEGFGRDPAMRGSLTAEVMDVAARAWKRKPGDPPLEYRTHHDRGILRGRIMPGPYRKDQPLLARAALAEEGWVDAGRTGRPLFFGRVGVEGAAHAMNVYDDALAKAGWSREQVEFCKDWTTMQKTVLLADDDDTARQLIDEPLANLHRLSQAAFSAYGDEQRKAVTGVSGDDPAVFRKAFVEGATIIGSPQTFIEKLKQYEGAGVRHVALHMNFGFMRPEVTRRTLDLFIDKVMPKFS</sequence>
<protein>
    <submittedName>
        <fullName evidence="4">Flavin-dependent oxidoreductase, luciferase family (Includes alkanesulfonate monooxygenase SsuD and methylene tetrahydromethanopterin reductase)</fullName>
    </submittedName>
</protein>
<dbReference type="GO" id="GO:0016705">
    <property type="term" value="F:oxidoreductase activity, acting on paired donors, with incorporation or reduction of molecular oxygen"/>
    <property type="evidence" value="ECO:0007669"/>
    <property type="project" value="InterPro"/>
</dbReference>
<dbReference type="GO" id="GO:0004497">
    <property type="term" value="F:monooxygenase activity"/>
    <property type="evidence" value="ECO:0007669"/>
    <property type="project" value="UniProtKB-KW"/>
</dbReference>
<dbReference type="GO" id="GO:0005829">
    <property type="term" value="C:cytosol"/>
    <property type="evidence" value="ECO:0007669"/>
    <property type="project" value="TreeGrafter"/>
</dbReference>
<organism evidence="4 5">
    <name type="scientific">Paraburkholderia steynii</name>
    <dbReference type="NCBI Taxonomy" id="1245441"/>
    <lineage>
        <taxon>Bacteria</taxon>
        <taxon>Pseudomonadati</taxon>
        <taxon>Pseudomonadota</taxon>
        <taxon>Betaproteobacteria</taxon>
        <taxon>Burkholderiales</taxon>
        <taxon>Burkholderiaceae</taxon>
        <taxon>Paraburkholderia</taxon>
    </lineage>
</organism>
<dbReference type="SUPFAM" id="SSF51679">
    <property type="entry name" value="Bacterial luciferase-like"/>
    <property type="match status" value="1"/>
</dbReference>
<proteinExistence type="predicted"/>
<dbReference type="PANTHER" id="PTHR30137">
    <property type="entry name" value="LUCIFERASE-LIKE MONOOXYGENASE"/>
    <property type="match status" value="1"/>
</dbReference>
<keyword evidence="5" id="KW-1185">Reference proteome</keyword>
<feature type="domain" description="Luciferase-like" evidence="3">
    <location>
        <begin position="20"/>
        <end position="320"/>
    </location>
</feature>
<evidence type="ECO:0000256" key="2">
    <source>
        <dbReference type="ARBA" id="ARBA00023033"/>
    </source>
</evidence>
<keyword evidence="1" id="KW-0560">Oxidoreductase</keyword>
<dbReference type="Pfam" id="PF00296">
    <property type="entry name" value="Bac_luciferase"/>
    <property type="match status" value="1"/>
</dbReference>
<dbReference type="InterPro" id="IPR036661">
    <property type="entry name" value="Luciferase-like_sf"/>
</dbReference>
<evidence type="ECO:0000313" key="4">
    <source>
        <dbReference type="EMBL" id="SDH25459.1"/>
    </source>
</evidence>
<reference evidence="4" key="1">
    <citation type="submission" date="2016-10" db="EMBL/GenBank/DDBJ databases">
        <authorList>
            <person name="Varghese N."/>
            <person name="Submissions S."/>
        </authorList>
    </citation>
    <scope>NUCLEOTIDE SEQUENCE [LARGE SCALE GENOMIC DNA]</scope>
    <source>
        <strain evidence="4">YR281</strain>
    </source>
</reference>
<gene>
    <name evidence="4" type="ORF">SAMN04487926_10390</name>
</gene>